<evidence type="ECO:0000256" key="6">
    <source>
        <dbReference type="SAM" id="Phobius"/>
    </source>
</evidence>
<keyword evidence="3 6" id="KW-1133">Transmembrane helix</keyword>
<evidence type="ECO:0000256" key="3">
    <source>
        <dbReference type="ARBA" id="ARBA00022989"/>
    </source>
</evidence>
<dbReference type="InterPro" id="IPR023908">
    <property type="entry name" value="xxxLxxG_rpt"/>
</dbReference>
<dbReference type="InterPro" id="IPR051328">
    <property type="entry name" value="T7SS_ABC-Transporter"/>
</dbReference>
<feature type="transmembrane region" description="Helical" evidence="6">
    <location>
        <begin position="666"/>
        <end position="690"/>
    </location>
</feature>
<organism evidence="8 9">
    <name type="scientific">Gryllotalpicola koreensis</name>
    <dbReference type="NCBI Taxonomy" id="993086"/>
    <lineage>
        <taxon>Bacteria</taxon>
        <taxon>Bacillati</taxon>
        <taxon>Actinomycetota</taxon>
        <taxon>Actinomycetes</taxon>
        <taxon>Micrococcales</taxon>
        <taxon>Microbacteriaceae</taxon>
        <taxon>Gryllotalpicola</taxon>
    </lineage>
</organism>
<evidence type="ECO:0000313" key="8">
    <source>
        <dbReference type="EMBL" id="GAA4175439.1"/>
    </source>
</evidence>
<gene>
    <name evidence="8" type="ORF">GCM10022287_20970</name>
</gene>
<evidence type="ECO:0000256" key="2">
    <source>
        <dbReference type="ARBA" id="ARBA00022692"/>
    </source>
</evidence>
<evidence type="ECO:0000256" key="1">
    <source>
        <dbReference type="ARBA" id="ARBA00004141"/>
    </source>
</evidence>
<dbReference type="EMBL" id="BAABBW010000003">
    <property type="protein sequence ID" value="GAA4175439.1"/>
    <property type="molecule type" value="Genomic_DNA"/>
</dbReference>
<feature type="transmembrane region" description="Helical" evidence="6">
    <location>
        <begin position="20"/>
        <end position="38"/>
    </location>
</feature>
<sequence>MAKRIQTAGDRRRNRAVRIAIGAIACIPLIYGGALIWANQDPTHRLDKIPAAVVDLDQPVTQNGTTVDVGKSVAHELVTDDSDNDFDWVKTDAATARAGLKDGTYLATITLPKDLSANAVSLGGDVPTDASASHITITTDDGHNYIVGVAAKTIGMTISQSAAKSVSQQYLSQIYTGFDQIGGKLGEAADGAKQLASGAGSLESGTTQLESGAQQSATGASQLASGLGTLSSGAQSLKSGTEQVSSGASALSNGAGQLAGGADTLSSGLTDLKDRTTNLPDSASRLDSGAQALQKGLTGSGTASDPGYTGGVDRLADSCATIAANPLTAADPIAAQLCDGIDQVAGAKGANGYANSLALRTGAQQLADGTATLNAQAPALAQGIAQASAGASQLDSKLHDAAAGAQTLAGGAQQAASGASQLASAAAQAHSGAQQLATGTAQLADGAKSLDSGAQQLSSGSSQLADKLADGKASVPTYDSAEKKHLSGIAAQPIALAQDKLDSVPSYGYGLTPYFMALGAWVGGLSIYMLLRAIPHRAVEAGRPGWLAALIGYLRGAWISLVQAALLYLVVTVGIGVHPANPVGLALFIGLCSLAFTAVNHALMVLFGSRGRFLGLILLVLQVAAAGATYPIQTTPAFFQFVHGLLPLTYAANAIRSLVAGGGAGIGVGVAVLTCWLFATLAISVGVTALRHARKSDLLLPDFAI</sequence>
<dbReference type="PANTHER" id="PTHR43077:SF10">
    <property type="entry name" value="TRANSPORT PERMEASE PROTEIN"/>
    <property type="match status" value="1"/>
</dbReference>
<dbReference type="NCBIfam" id="TIGR03057">
    <property type="entry name" value="xxxLxxG_by_4"/>
    <property type="match status" value="7"/>
</dbReference>
<comment type="caution">
    <text evidence="8">The sequence shown here is derived from an EMBL/GenBank/DDBJ whole genome shotgun (WGS) entry which is preliminary data.</text>
</comment>
<dbReference type="PANTHER" id="PTHR43077">
    <property type="entry name" value="TRANSPORT PERMEASE YVFS-RELATED"/>
    <property type="match status" value="1"/>
</dbReference>
<keyword evidence="2 6" id="KW-0812">Transmembrane</keyword>
<dbReference type="RefSeq" id="WP_344754113.1">
    <property type="nucleotide sequence ID" value="NZ_BAABBW010000003.1"/>
</dbReference>
<feature type="transmembrane region" description="Helical" evidence="6">
    <location>
        <begin position="613"/>
        <end position="632"/>
    </location>
</feature>
<evidence type="ECO:0000256" key="5">
    <source>
        <dbReference type="SAM" id="MobiDB-lite"/>
    </source>
</evidence>
<dbReference type="InterPro" id="IPR017501">
    <property type="entry name" value="Phage_infect_YhgE_C"/>
</dbReference>
<evidence type="ECO:0000259" key="7">
    <source>
        <dbReference type="Pfam" id="PF12698"/>
    </source>
</evidence>
<protein>
    <submittedName>
        <fullName evidence="8">YhgE/Pip domain-containing protein</fullName>
    </submittedName>
</protein>
<dbReference type="Proteomes" id="UP001501079">
    <property type="component" value="Unassembled WGS sequence"/>
</dbReference>
<feature type="region of interest" description="Disordered" evidence="5">
    <location>
        <begin position="269"/>
        <end position="288"/>
    </location>
</feature>
<feature type="domain" description="ABC-2 type transporter transmembrane" evidence="7">
    <location>
        <begin position="484"/>
        <end position="683"/>
    </location>
</feature>
<feature type="transmembrane region" description="Helical" evidence="6">
    <location>
        <begin position="546"/>
        <end position="571"/>
    </location>
</feature>
<proteinExistence type="predicted"/>
<reference evidence="9" key="1">
    <citation type="journal article" date="2019" name="Int. J. Syst. Evol. Microbiol.">
        <title>The Global Catalogue of Microorganisms (GCM) 10K type strain sequencing project: providing services to taxonomists for standard genome sequencing and annotation.</title>
        <authorList>
            <consortium name="The Broad Institute Genomics Platform"/>
            <consortium name="The Broad Institute Genome Sequencing Center for Infectious Disease"/>
            <person name="Wu L."/>
            <person name="Ma J."/>
        </authorList>
    </citation>
    <scope>NUCLEOTIDE SEQUENCE [LARGE SCALE GENOMIC DNA]</scope>
    <source>
        <strain evidence="9">JCM 17591</strain>
    </source>
</reference>
<dbReference type="Gene3D" id="1.10.287.950">
    <property type="entry name" value="Methyl-accepting chemotaxis protein"/>
    <property type="match status" value="2"/>
</dbReference>
<dbReference type="NCBIfam" id="TIGR03062">
    <property type="entry name" value="pip_yhgE_Cterm"/>
    <property type="match status" value="1"/>
</dbReference>
<evidence type="ECO:0000313" key="9">
    <source>
        <dbReference type="Proteomes" id="UP001501079"/>
    </source>
</evidence>
<keyword evidence="4 6" id="KW-0472">Membrane</keyword>
<keyword evidence="9" id="KW-1185">Reference proteome</keyword>
<dbReference type="InterPro" id="IPR013525">
    <property type="entry name" value="ABC2_TM"/>
</dbReference>
<dbReference type="Pfam" id="PF12698">
    <property type="entry name" value="ABC2_membrane_3"/>
    <property type="match status" value="1"/>
</dbReference>
<name>A0ABP8A190_9MICO</name>
<comment type="subcellular location">
    <subcellularLocation>
        <location evidence="1">Membrane</location>
        <topology evidence="1">Multi-pass membrane protein</topology>
    </subcellularLocation>
</comment>
<dbReference type="InterPro" id="IPR017500">
    <property type="entry name" value="Phage_infect_YhgE_N"/>
</dbReference>
<dbReference type="NCBIfam" id="TIGR03061">
    <property type="entry name" value="pip_yhgE_Nterm"/>
    <property type="match status" value="1"/>
</dbReference>
<feature type="transmembrane region" description="Helical" evidence="6">
    <location>
        <begin position="583"/>
        <end position="606"/>
    </location>
</feature>
<evidence type="ECO:0000256" key="4">
    <source>
        <dbReference type="ARBA" id="ARBA00023136"/>
    </source>
</evidence>
<accession>A0ABP8A190</accession>
<feature type="transmembrane region" description="Helical" evidence="6">
    <location>
        <begin position="514"/>
        <end position="534"/>
    </location>
</feature>